<dbReference type="GO" id="GO:0007224">
    <property type="term" value="P:smoothened signaling pathway"/>
    <property type="evidence" value="ECO:0007669"/>
    <property type="project" value="InterPro"/>
</dbReference>
<feature type="compositionally biased region" description="Low complexity" evidence="11">
    <location>
        <begin position="150"/>
        <end position="162"/>
    </location>
</feature>
<dbReference type="RefSeq" id="XP_029287934.1">
    <property type="nucleotide sequence ID" value="XM_029432074.1"/>
</dbReference>
<dbReference type="KEGG" id="cgob:115008462"/>
<evidence type="ECO:0000256" key="8">
    <source>
        <dbReference type="ARBA" id="ARBA00023212"/>
    </source>
</evidence>
<evidence type="ECO:0000313" key="14">
    <source>
        <dbReference type="RefSeq" id="XP_029287934.1"/>
    </source>
</evidence>
<evidence type="ECO:0000256" key="7">
    <source>
        <dbReference type="ARBA" id="ARBA00023136"/>
    </source>
</evidence>
<evidence type="ECO:0000256" key="11">
    <source>
        <dbReference type="SAM" id="MobiDB-lite"/>
    </source>
</evidence>
<evidence type="ECO:0000256" key="10">
    <source>
        <dbReference type="SAM" id="Coils"/>
    </source>
</evidence>
<organism evidence="13 14">
    <name type="scientific">Cottoperca gobio</name>
    <name type="common">Frogmouth</name>
    <name type="synonym">Aphritis gobio</name>
    <dbReference type="NCBI Taxonomy" id="56716"/>
    <lineage>
        <taxon>Eukaryota</taxon>
        <taxon>Metazoa</taxon>
        <taxon>Chordata</taxon>
        <taxon>Craniata</taxon>
        <taxon>Vertebrata</taxon>
        <taxon>Euteleostomi</taxon>
        <taxon>Actinopterygii</taxon>
        <taxon>Neopterygii</taxon>
        <taxon>Teleostei</taxon>
        <taxon>Neoteleostei</taxon>
        <taxon>Acanthomorphata</taxon>
        <taxon>Eupercaria</taxon>
        <taxon>Perciformes</taxon>
        <taxon>Notothenioidei</taxon>
        <taxon>Bovichtidae</taxon>
        <taxon>Cottoperca</taxon>
    </lineage>
</organism>
<feature type="transmembrane region" description="Helical" evidence="12">
    <location>
        <begin position="24"/>
        <end position="50"/>
    </location>
</feature>
<keyword evidence="10" id="KW-0175">Coiled coil</keyword>
<keyword evidence="7 12" id="KW-0472">Membrane</keyword>
<evidence type="ECO:0000256" key="12">
    <source>
        <dbReference type="SAM" id="Phobius"/>
    </source>
</evidence>
<comment type="subcellular location">
    <subcellularLocation>
        <location evidence="2">Cell membrane</location>
        <topology evidence="2">Single-pass membrane protein</topology>
    </subcellularLocation>
    <subcellularLocation>
        <location evidence="1">Cytoplasm</location>
        <location evidence="1">Cytoskeleton</location>
        <location evidence="1">Cilium basal body</location>
    </subcellularLocation>
</comment>
<keyword evidence="6 12" id="KW-1133">Transmembrane helix</keyword>
<accession>A0A6J2PRH3</accession>
<dbReference type="AlphaFoldDB" id="A0A6J2PRH3"/>
<keyword evidence="3" id="KW-1003">Cell membrane</keyword>
<dbReference type="InterPro" id="IPR026501">
    <property type="entry name" value="Limbin/EVC"/>
</dbReference>
<evidence type="ECO:0000256" key="1">
    <source>
        <dbReference type="ARBA" id="ARBA00004120"/>
    </source>
</evidence>
<dbReference type="GO" id="GO:0098797">
    <property type="term" value="C:plasma membrane protein complex"/>
    <property type="evidence" value="ECO:0007669"/>
    <property type="project" value="TreeGrafter"/>
</dbReference>
<feature type="region of interest" description="Disordered" evidence="11">
    <location>
        <begin position="905"/>
        <end position="969"/>
    </location>
</feature>
<evidence type="ECO:0000256" key="6">
    <source>
        <dbReference type="ARBA" id="ARBA00022989"/>
    </source>
</evidence>
<dbReference type="PANTHER" id="PTHR16795:SF13">
    <property type="entry name" value="EVC COMPLEX MEMBER EVC"/>
    <property type="match status" value="1"/>
</dbReference>
<feature type="coiled-coil region" evidence="10">
    <location>
        <begin position="866"/>
        <end position="893"/>
    </location>
</feature>
<keyword evidence="5 12" id="KW-0812">Transmembrane</keyword>
<feature type="compositionally biased region" description="Low complexity" evidence="11">
    <location>
        <begin position="928"/>
        <end position="943"/>
    </location>
</feature>
<evidence type="ECO:0000256" key="3">
    <source>
        <dbReference type="ARBA" id="ARBA00022475"/>
    </source>
</evidence>
<evidence type="ECO:0000256" key="9">
    <source>
        <dbReference type="ARBA" id="ARBA00023273"/>
    </source>
</evidence>
<feature type="compositionally biased region" description="Basic and acidic residues" evidence="11">
    <location>
        <begin position="84"/>
        <end position="102"/>
    </location>
</feature>
<proteinExistence type="predicted"/>
<name>A0A6J2PRH3_COTGO</name>
<gene>
    <name evidence="14" type="primary">evc</name>
</gene>
<evidence type="ECO:0000256" key="4">
    <source>
        <dbReference type="ARBA" id="ARBA00022490"/>
    </source>
</evidence>
<reference evidence="14" key="1">
    <citation type="submission" date="2025-08" db="UniProtKB">
        <authorList>
            <consortium name="RefSeq"/>
        </authorList>
    </citation>
    <scope>IDENTIFICATION</scope>
</reference>
<keyword evidence="13" id="KW-1185">Reference proteome</keyword>
<keyword evidence="4" id="KW-0963">Cytoplasm</keyword>
<feature type="region of interest" description="Disordered" evidence="11">
    <location>
        <begin position="73"/>
        <end position="106"/>
    </location>
</feature>
<keyword evidence="9" id="KW-0966">Cell projection</keyword>
<dbReference type="GeneID" id="115008462"/>
<dbReference type="GO" id="GO:0060170">
    <property type="term" value="C:ciliary membrane"/>
    <property type="evidence" value="ECO:0007669"/>
    <property type="project" value="TreeGrafter"/>
</dbReference>
<evidence type="ECO:0000256" key="2">
    <source>
        <dbReference type="ARBA" id="ARBA00004162"/>
    </source>
</evidence>
<dbReference type="PANTHER" id="PTHR16795">
    <property type="entry name" value="LIMBIN/ELLIS-VAN CREVELD PROTEIN"/>
    <property type="match status" value="1"/>
</dbReference>
<dbReference type="Proteomes" id="UP000504630">
    <property type="component" value="Chromosome 5"/>
</dbReference>
<evidence type="ECO:0000256" key="5">
    <source>
        <dbReference type="ARBA" id="ARBA00022692"/>
    </source>
</evidence>
<keyword evidence="8" id="KW-0206">Cytoskeleton</keyword>
<protein>
    <submittedName>
        <fullName evidence="14">Ellis-van Creveld syndrome protein</fullName>
    </submittedName>
</protein>
<sequence>MTEQDLIAGCGIDVLVSFAESLHIYPGLLAVAAVCGGLSGILAAALLYVFCLKPLLLTRQGYNARRLLEPDDRELDNNQSDRVSNSRKEAPSATANDKEKKQTPINSDVAAFASRAKVVYPINQKYRPLADGASNPSLHEHSKLPAMPNDDSSSSTDGESLSQEQDNDDNSSQFISSSLVPKSLQNQSFTRVSHYPHTLTQPGFEGRISLYCLALQDIQQHCSQLQEEKCLMFLQMVKIIFSGRFPKDKNDADFSKNILQMQEKELNELKKQLPTGHTASEKNDDAPCTLEEIERAQKDLLERGLQVSRRFSKQVEDLCQHLLKKTSIFSPDEAQDVILSLVQTLLLVENHLMNTQEADLKRIQQKLLWWEELTGLLQCQPALLQREASLRQGLIATTLEQLTSDDVLTFSHMEKILSEVQATLTEGLQQCTEECTRKTKELVNDKSSRMESKRKKLLRSQTKEKSRALELRPPQGDLQQLTKVYQELLMKHRQQSCDLEQQQDNKVAESLCDHWKILRTSWSKRLGELAKDIFLTSVAAQSKVSAERCEKLWLDLEQELAAQLQQAECTTKLQLEDMRAQLDKDGQVWSEEMALVQACLKHLSVQQMTILRAMVARQSYTLNSHVGRLIEKKHEHLLVAVQRHFVVRHFCLHMLKEMRLSKLKTLSQTDFRAVLMEDPSKIQSFVNSTLKNSSASLAERHLGPESQLVGHSFQQEFLSELETGTELLQSHAQLVLGNALSHAIQQMMETPPTESQASPKQDNGLKRHLTEAASESVYVTKDSLIALVQSYYSHLKDIIKKLQQDQSSINQEVNENQESSSQLNRSLLRELVNWGKKPTSAEFQQRVELHKRRVLEQCDLDQEIIYEDLRRKKVSQDQNMERIRAQLLEAEENFITELAALARVSLRSPDPEPRDEEDNTGNESATMLDLLALNPALDPALNPSLTPTIVAPVVKSKPKKKRERESHLS</sequence>
<feature type="region of interest" description="Disordered" evidence="11">
    <location>
        <begin position="129"/>
        <end position="175"/>
    </location>
</feature>
<feature type="region of interest" description="Disordered" evidence="11">
    <location>
        <begin position="443"/>
        <end position="469"/>
    </location>
</feature>
<dbReference type="CTD" id="2121"/>
<dbReference type="OrthoDB" id="8910527at2759"/>
<dbReference type="InParanoid" id="A0A6J2PRH3"/>
<evidence type="ECO:0000313" key="13">
    <source>
        <dbReference type="Proteomes" id="UP000504630"/>
    </source>
</evidence>